<evidence type="ECO:0000313" key="3">
    <source>
        <dbReference type="Proteomes" id="UP000468591"/>
    </source>
</evidence>
<dbReference type="AlphaFoldDB" id="A0A6P0CBZ6"/>
<dbReference type="Proteomes" id="UP000468591">
    <property type="component" value="Unassembled WGS sequence"/>
</dbReference>
<sequence length="142" mass="16058">MGGLIALPIMVGIFDGLVAGGLAVFLFFAWFAFTFLALARRRPVALRMDEKGISGYYVDPATWDEIKDVRAFIAGKGHRFLGFELKDPATFRDRQTPWRRYRSWSLGRQNGVHQVVPEMVLAAVTVEELAKTAQQFLQDHRA</sequence>
<dbReference type="RefSeq" id="WP_164353792.1">
    <property type="nucleotide sequence ID" value="NZ_JAABNT010000005.1"/>
</dbReference>
<keyword evidence="1" id="KW-0812">Transmembrane</keyword>
<dbReference type="EMBL" id="JAABNT010000005">
    <property type="protein sequence ID" value="NEK22870.1"/>
    <property type="molecule type" value="Genomic_DNA"/>
</dbReference>
<accession>A0A6P0CBZ6</accession>
<protein>
    <submittedName>
        <fullName evidence="2">Uncharacterized protein</fullName>
    </submittedName>
</protein>
<comment type="caution">
    <text evidence="2">The sequence shown here is derived from an EMBL/GenBank/DDBJ whole genome shotgun (WGS) entry which is preliminary data.</text>
</comment>
<name>A0A6P0CBZ6_9RHOB</name>
<reference evidence="2 3" key="1">
    <citation type="submission" date="2020-01" db="EMBL/GenBank/DDBJ databases">
        <title>Sulfitobacter sediminilitoris sp. nov., isolated from a tidal flat.</title>
        <authorList>
            <person name="Park S."/>
            <person name="Yoon J.-H."/>
        </authorList>
    </citation>
    <scope>NUCLEOTIDE SEQUENCE [LARGE SCALE GENOMIC DNA]</scope>
    <source>
        <strain evidence="2 3">JBTF-M27</strain>
    </source>
</reference>
<keyword evidence="1" id="KW-0472">Membrane</keyword>
<gene>
    <name evidence="2" type="ORF">GV827_10695</name>
</gene>
<organism evidence="2 3">
    <name type="scientific">Sulfitobacter sediminilitoris</name>
    <dbReference type="NCBI Taxonomy" id="2698830"/>
    <lineage>
        <taxon>Bacteria</taxon>
        <taxon>Pseudomonadati</taxon>
        <taxon>Pseudomonadota</taxon>
        <taxon>Alphaproteobacteria</taxon>
        <taxon>Rhodobacterales</taxon>
        <taxon>Roseobacteraceae</taxon>
        <taxon>Sulfitobacter</taxon>
    </lineage>
</organism>
<proteinExistence type="predicted"/>
<keyword evidence="1" id="KW-1133">Transmembrane helix</keyword>
<feature type="transmembrane region" description="Helical" evidence="1">
    <location>
        <begin position="6"/>
        <end position="39"/>
    </location>
</feature>
<evidence type="ECO:0000313" key="2">
    <source>
        <dbReference type="EMBL" id="NEK22870.1"/>
    </source>
</evidence>
<keyword evidence="3" id="KW-1185">Reference proteome</keyword>
<evidence type="ECO:0000256" key="1">
    <source>
        <dbReference type="SAM" id="Phobius"/>
    </source>
</evidence>